<sequence length="163" mass="18295">MSGPVNYSHTFKLDRALLNECFEQSMDQPVTWFNYRKALVFVFIGMALLMATEVDGYLASFIVGLGVVEALSVKYQQAWWVTRQLFGRSGNSDVTVGVDINGVHINSAYVSQSFVWQDIDEIIETKKGLLLMSKGIKHYLSASVLSDEAQQFMLAQTSHQTDN</sequence>
<dbReference type="AlphaFoldDB" id="A0A7Y0LD06"/>
<proteinExistence type="predicted"/>
<keyword evidence="3" id="KW-1185">Reference proteome</keyword>
<protein>
    <submittedName>
        <fullName evidence="2">YcxB family protein</fullName>
    </submittedName>
</protein>
<evidence type="ECO:0000313" key="2">
    <source>
        <dbReference type="EMBL" id="NMP32032.1"/>
    </source>
</evidence>
<comment type="caution">
    <text evidence="2">The sequence shown here is derived from an EMBL/GenBank/DDBJ whole genome shotgun (WGS) entry which is preliminary data.</text>
</comment>
<evidence type="ECO:0000313" key="3">
    <source>
        <dbReference type="Proteomes" id="UP000568664"/>
    </source>
</evidence>
<keyword evidence="1" id="KW-0472">Membrane</keyword>
<dbReference type="EMBL" id="JABBXH010000003">
    <property type="protein sequence ID" value="NMP32032.1"/>
    <property type="molecule type" value="Genomic_DNA"/>
</dbReference>
<keyword evidence="1" id="KW-1133">Transmembrane helix</keyword>
<reference evidence="2 3" key="1">
    <citation type="submission" date="2020-04" db="EMBL/GenBank/DDBJ databases">
        <title>Thalassotalea sp. M1531, isolated from the surface of marine red alga.</title>
        <authorList>
            <person name="Pang L."/>
            <person name="Lu D.-C."/>
        </authorList>
    </citation>
    <scope>NUCLEOTIDE SEQUENCE [LARGE SCALE GENOMIC DNA]</scope>
    <source>
        <strain evidence="2 3">M1531</strain>
    </source>
</reference>
<evidence type="ECO:0000256" key="1">
    <source>
        <dbReference type="SAM" id="Phobius"/>
    </source>
</evidence>
<dbReference type="RefSeq" id="WP_169075356.1">
    <property type="nucleotide sequence ID" value="NZ_JABBXH010000003.1"/>
</dbReference>
<feature type="transmembrane region" description="Helical" evidence="1">
    <location>
        <begin position="33"/>
        <end position="51"/>
    </location>
</feature>
<keyword evidence="1" id="KW-0812">Transmembrane</keyword>
<name>A0A7Y0LD06_9GAMM</name>
<dbReference type="Proteomes" id="UP000568664">
    <property type="component" value="Unassembled WGS sequence"/>
</dbReference>
<gene>
    <name evidence="2" type="ORF">HII17_10675</name>
</gene>
<accession>A0A7Y0LD06</accession>
<organism evidence="2 3">
    <name type="scientific">Thalassotalea algicola</name>
    <dbReference type="NCBI Taxonomy" id="2716224"/>
    <lineage>
        <taxon>Bacteria</taxon>
        <taxon>Pseudomonadati</taxon>
        <taxon>Pseudomonadota</taxon>
        <taxon>Gammaproteobacteria</taxon>
        <taxon>Alteromonadales</taxon>
        <taxon>Colwelliaceae</taxon>
        <taxon>Thalassotalea</taxon>
    </lineage>
</organism>